<dbReference type="PROSITE" id="PS00356">
    <property type="entry name" value="HTH_LACI_1"/>
    <property type="match status" value="1"/>
</dbReference>
<dbReference type="AlphaFoldDB" id="A0A370KEZ9"/>
<dbReference type="CDD" id="cd06267">
    <property type="entry name" value="PBP1_LacI_sugar_binding-like"/>
    <property type="match status" value="1"/>
</dbReference>
<accession>A0A370KEZ9</accession>
<evidence type="ECO:0000256" key="1">
    <source>
        <dbReference type="ARBA" id="ARBA00022491"/>
    </source>
</evidence>
<name>A0A370KEZ9_9HYPH</name>
<dbReference type="InterPro" id="IPR000843">
    <property type="entry name" value="HTH_LacI"/>
</dbReference>
<dbReference type="PANTHER" id="PTHR30146">
    <property type="entry name" value="LACI-RELATED TRANSCRIPTIONAL REPRESSOR"/>
    <property type="match status" value="1"/>
</dbReference>
<dbReference type="RefSeq" id="WP_114715633.1">
    <property type="nucleotide sequence ID" value="NZ_KZ857269.1"/>
</dbReference>
<dbReference type="InterPro" id="IPR028082">
    <property type="entry name" value="Peripla_BP_I"/>
</dbReference>
<dbReference type="InterPro" id="IPR010982">
    <property type="entry name" value="Lambda_DNA-bd_dom_sf"/>
</dbReference>
<sequence length="366" mass="39229">MNDKRQDKVTITEVAKRAGVSTATAGRALGGYGYSRKEIKARVKQAAEELGYRPNLLARGLITGKTKTIGVVAGDIQSPFYASILRGVADVTRAAGFGILLTNSDERMELELEAVQLLREKQIDGLIIAPSDLSDSAHLQAAILDGCPVVLIDRAIRNLAADAVCVDNREASRDCVARLTAAGHRRIGLVAELERWNGGNVADFLAAVASGRVDSSTLFPSWQRLYGYIDALRDAGIPVDPDLIGRVGLYSGEGARKETQRLLDLPNRPTALFSADGLMSAAAMGVITSLDLQIPRDLSLICFDDLDWMSFLKPGIAAVVQPLTEMGEAAARLVLSRIDGNEGPNQRLALRPRFAERGSIAAPPSL</sequence>
<dbReference type="GO" id="GO:0003700">
    <property type="term" value="F:DNA-binding transcription factor activity"/>
    <property type="evidence" value="ECO:0007669"/>
    <property type="project" value="TreeGrafter"/>
</dbReference>
<dbReference type="Pfam" id="PF13377">
    <property type="entry name" value="Peripla_BP_3"/>
    <property type="match status" value="1"/>
</dbReference>
<dbReference type="Pfam" id="PF00356">
    <property type="entry name" value="LacI"/>
    <property type="match status" value="1"/>
</dbReference>
<dbReference type="PANTHER" id="PTHR30146:SF148">
    <property type="entry name" value="HTH-TYPE TRANSCRIPTIONAL REPRESSOR PURR-RELATED"/>
    <property type="match status" value="1"/>
</dbReference>
<protein>
    <submittedName>
        <fullName evidence="6">LacI family transcriptional regulator</fullName>
    </submittedName>
</protein>
<proteinExistence type="predicted"/>
<dbReference type="Gene3D" id="3.40.50.2300">
    <property type="match status" value="2"/>
</dbReference>
<keyword evidence="2" id="KW-0805">Transcription regulation</keyword>
<evidence type="ECO:0000313" key="7">
    <source>
        <dbReference type="Proteomes" id="UP000254939"/>
    </source>
</evidence>
<evidence type="ECO:0000313" key="6">
    <source>
        <dbReference type="EMBL" id="RDJ02901.1"/>
    </source>
</evidence>
<evidence type="ECO:0000259" key="5">
    <source>
        <dbReference type="PROSITE" id="PS50932"/>
    </source>
</evidence>
<dbReference type="InterPro" id="IPR046335">
    <property type="entry name" value="LacI/GalR-like_sensor"/>
</dbReference>
<dbReference type="EMBL" id="NAAC01000045">
    <property type="protein sequence ID" value="RDJ02901.1"/>
    <property type="molecule type" value="Genomic_DNA"/>
</dbReference>
<keyword evidence="3" id="KW-0238">DNA-binding</keyword>
<feature type="domain" description="HTH lacI-type" evidence="5">
    <location>
        <begin position="9"/>
        <end position="63"/>
    </location>
</feature>
<dbReference type="SUPFAM" id="SSF53822">
    <property type="entry name" value="Periplasmic binding protein-like I"/>
    <property type="match status" value="1"/>
</dbReference>
<keyword evidence="4" id="KW-0804">Transcription</keyword>
<dbReference type="GO" id="GO:0000976">
    <property type="term" value="F:transcription cis-regulatory region binding"/>
    <property type="evidence" value="ECO:0007669"/>
    <property type="project" value="TreeGrafter"/>
</dbReference>
<dbReference type="CDD" id="cd01392">
    <property type="entry name" value="HTH_LacI"/>
    <property type="match status" value="1"/>
</dbReference>
<dbReference type="SMART" id="SM00354">
    <property type="entry name" value="HTH_LACI"/>
    <property type="match status" value="1"/>
</dbReference>
<evidence type="ECO:0000256" key="2">
    <source>
        <dbReference type="ARBA" id="ARBA00023015"/>
    </source>
</evidence>
<dbReference type="Gene3D" id="1.10.260.40">
    <property type="entry name" value="lambda repressor-like DNA-binding domains"/>
    <property type="match status" value="1"/>
</dbReference>
<dbReference type="OrthoDB" id="7170131at2"/>
<evidence type="ECO:0000256" key="4">
    <source>
        <dbReference type="ARBA" id="ARBA00023163"/>
    </source>
</evidence>
<comment type="caution">
    <text evidence="6">The sequence shown here is derived from an EMBL/GenBank/DDBJ whole genome shotgun (WGS) entry which is preliminary data.</text>
</comment>
<reference evidence="6 7" key="1">
    <citation type="submission" date="2017-03" db="EMBL/GenBank/DDBJ databases">
        <title>Genome analysis of Rhizobial strains effectives or ineffectives for nitrogen fixation isolated from bean seeds.</title>
        <authorList>
            <person name="Peralta H."/>
            <person name="Aguilar-Vera A."/>
            <person name="Mora Y."/>
            <person name="Vargas-Lagunas C."/>
            <person name="Girard L."/>
            <person name="Mora J."/>
        </authorList>
    </citation>
    <scope>NUCLEOTIDE SEQUENCE [LARGE SCALE GENOMIC DNA]</scope>
    <source>
        <strain evidence="6 7">CCGM3</strain>
    </source>
</reference>
<dbReference type="Proteomes" id="UP000254939">
    <property type="component" value="Unassembled WGS sequence"/>
</dbReference>
<dbReference type="PROSITE" id="PS50932">
    <property type="entry name" value="HTH_LACI_2"/>
    <property type="match status" value="1"/>
</dbReference>
<evidence type="ECO:0000256" key="3">
    <source>
        <dbReference type="ARBA" id="ARBA00023125"/>
    </source>
</evidence>
<dbReference type="SUPFAM" id="SSF47413">
    <property type="entry name" value="lambda repressor-like DNA-binding domains"/>
    <property type="match status" value="1"/>
</dbReference>
<gene>
    <name evidence="6" type="ORF">B5K06_30755</name>
</gene>
<keyword evidence="1" id="KW-0678">Repressor</keyword>
<organism evidence="6 7">
    <name type="scientific">Rhizobium grahamii</name>
    <dbReference type="NCBI Taxonomy" id="1120045"/>
    <lineage>
        <taxon>Bacteria</taxon>
        <taxon>Pseudomonadati</taxon>
        <taxon>Pseudomonadota</taxon>
        <taxon>Alphaproteobacteria</taxon>
        <taxon>Hyphomicrobiales</taxon>
        <taxon>Rhizobiaceae</taxon>
        <taxon>Rhizobium/Agrobacterium group</taxon>
        <taxon>Rhizobium</taxon>
    </lineage>
</organism>